<accession>A0AAV6TB85</accession>
<organism evidence="3 4">
    <name type="scientific">Solea senegalensis</name>
    <name type="common">Senegalese sole</name>
    <dbReference type="NCBI Taxonomy" id="28829"/>
    <lineage>
        <taxon>Eukaryota</taxon>
        <taxon>Metazoa</taxon>
        <taxon>Chordata</taxon>
        <taxon>Craniata</taxon>
        <taxon>Vertebrata</taxon>
        <taxon>Euteleostomi</taxon>
        <taxon>Actinopterygii</taxon>
        <taxon>Neopterygii</taxon>
        <taxon>Teleostei</taxon>
        <taxon>Neoteleostei</taxon>
        <taxon>Acanthomorphata</taxon>
        <taxon>Carangaria</taxon>
        <taxon>Pleuronectiformes</taxon>
        <taxon>Pleuronectoidei</taxon>
        <taxon>Soleidae</taxon>
        <taxon>Solea</taxon>
    </lineage>
</organism>
<reference evidence="3" key="2">
    <citation type="submission" date="2021-03" db="EMBL/GenBank/DDBJ databases">
        <authorList>
            <person name="Guerrero-Cozar I."/>
            <person name="Gomez-Garrido J."/>
            <person name="Berbel C."/>
            <person name="Martinez-Blanch J.F."/>
            <person name="Alioto T."/>
            <person name="Claros M.G."/>
            <person name="Gagnaire P.A."/>
            <person name="Manchado M."/>
        </authorList>
    </citation>
    <scope>NUCLEOTIDE SEQUENCE</scope>
    <source>
        <strain evidence="3">Sse05_10M</strain>
        <tissue evidence="3">Blood</tissue>
    </source>
</reference>
<dbReference type="EMBL" id="JAGKHQ010000522">
    <property type="protein sequence ID" value="KAG7467715.1"/>
    <property type="molecule type" value="Genomic_DNA"/>
</dbReference>
<name>A0AAV6TB85_SOLSE</name>
<protein>
    <submittedName>
        <fullName evidence="3">Uncharacterized protein</fullName>
    </submittedName>
</protein>
<dbReference type="Proteomes" id="UP000693946">
    <property type="component" value="Linkage Group LG1"/>
</dbReference>
<reference evidence="3 4" key="1">
    <citation type="journal article" date="2021" name="Sci. Rep.">
        <title>Chromosome anchoring in Senegalese sole (Solea senegalensis) reveals sex-associated markers and genome rearrangements in flatfish.</title>
        <authorList>
            <person name="Guerrero-Cozar I."/>
            <person name="Gomez-Garrido J."/>
            <person name="Berbel C."/>
            <person name="Martinez-Blanch J.F."/>
            <person name="Alioto T."/>
            <person name="Claros M.G."/>
            <person name="Gagnaire P.A."/>
            <person name="Manchado M."/>
        </authorList>
    </citation>
    <scope>NUCLEOTIDE SEQUENCE [LARGE SCALE GENOMIC DNA]</scope>
    <source>
        <strain evidence="3">Sse05_10M</strain>
    </source>
</reference>
<feature type="compositionally biased region" description="Acidic residues" evidence="1">
    <location>
        <begin position="106"/>
        <end position="115"/>
    </location>
</feature>
<comment type="caution">
    <text evidence="3">The sequence shown here is derived from an EMBL/GenBank/DDBJ whole genome shotgun (WGS) entry which is preliminary data.</text>
</comment>
<gene>
    <name evidence="2" type="ORF">JOB18_034188</name>
    <name evidence="3" type="ORF">JOB18_045578</name>
</gene>
<keyword evidence="4" id="KW-1185">Reference proteome</keyword>
<evidence type="ECO:0000313" key="4">
    <source>
        <dbReference type="Proteomes" id="UP000693946"/>
    </source>
</evidence>
<evidence type="ECO:0000313" key="3">
    <source>
        <dbReference type="EMBL" id="KAG7526825.1"/>
    </source>
</evidence>
<proteinExistence type="predicted"/>
<evidence type="ECO:0000313" key="2">
    <source>
        <dbReference type="EMBL" id="KAG7467715.1"/>
    </source>
</evidence>
<feature type="region of interest" description="Disordered" evidence="1">
    <location>
        <begin position="91"/>
        <end position="122"/>
    </location>
</feature>
<sequence>MRRSVKRDLQNAYELATKSANQVHQRNKRNYEKVMRNQVLAKVDRVLLKNLGLKGKHKLQGRWNSMPYVVVEKLPDLPVYKRPVTRIQARSVTHKSHSLRRQDNYSFDEETSESDGDLRPMYKWKSEHDGSRVCVSEGSREKVLPVVDTAEEFEDVSDFAGCEPDVVSET</sequence>
<evidence type="ECO:0000256" key="1">
    <source>
        <dbReference type="SAM" id="MobiDB-lite"/>
    </source>
</evidence>
<dbReference type="AlphaFoldDB" id="A0AAV6TB85"/>
<dbReference type="EMBL" id="JAGKHQ010000001">
    <property type="protein sequence ID" value="KAG7526825.1"/>
    <property type="molecule type" value="Genomic_DNA"/>
</dbReference>